<organism evidence="2 3">
    <name type="scientific">Prescottella soli</name>
    <dbReference type="NCBI Taxonomy" id="1543852"/>
    <lineage>
        <taxon>Bacteria</taxon>
        <taxon>Bacillati</taxon>
        <taxon>Actinomycetota</taxon>
        <taxon>Actinomycetes</taxon>
        <taxon>Mycobacteriales</taxon>
        <taxon>Nocardiaceae</taxon>
        <taxon>Prescottella</taxon>
    </lineage>
</organism>
<accession>A0ABW9G019</accession>
<evidence type="ECO:0000259" key="1">
    <source>
        <dbReference type="Pfam" id="PF01261"/>
    </source>
</evidence>
<dbReference type="PANTHER" id="PTHR12110:SF52">
    <property type="entry name" value="XYLOSE ISOMERASE"/>
    <property type="match status" value="1"/>
</dbReference>
<dbReference type="Pfam" id="PF01261">
    <property type="entry name" value="AP_endonuc_2"/>
    <property type="match status" value="1"/>
</dbReference>
<dbReference type="EMBL" id="JBDLNU010000004">
    <property type="protein sequence ID" value="MFM1730196.1"/>
    <property type="molecule type" value="Genomic_DNA"/>
</dbReference>
<protein>
    <submittedName>
        <fullName evidence="2">Sugar phosphate isomerase/epimerase family protein</fullName>
    </submittedName>
</protein>
<dbReference type="Gene3D" id="3.20.20.150">
    <property type="entry name" value="Divalent-metal-dependent TIM barrel enzymes"/>
    <property type="match status" value="1"/>
</dbReference>
<comment type="caution">
    <text evidence="2">The sequence shown here is derived from an EMBL/GenBank/DDBJ whole genome shotgun (WGS) entry which is preliminary data.</text>
</comment>
<dbReference type="SUPFAM" id="SSF51658">
    <property type="entry name" value="Xylose isomerase-like"/>
    <property type="match status" value="1"/>
</dbReference>
<keyword evidence="3" id="KW-1185">Reference proteome</keyword>
<name>A0ABW9G019_9NOCA</name>
<sequence>MHQLSRVSSADGLPALSICLAATAERPVEESLAMLRRIGADRFGLLAATMTRQGWRESIEAIEAGGLPVEFVAGGVRAMADNDAGWAANIANLRQAVDAAVEMGASTVCFTSGGSGALSWEDAASAVLERFAPFVDRARECGVDLALENTMSIRSGISFVHSVADAAELARMLGVGLCVDLYSAWQERGLMRTLADNLDLIRLVQIGDHRVEATSVPDRWVPGDGHIPLARMVREVRELGYAGVVDLELLGPAIDEEGAESALARGLKWMREYVP</sequence>
<proteinExistence type="predicted"/>
<dbReference type="InterPro" id="IPR013022">
    <property type="entry name" value="Xyl_isomerase-like_TIM-brl"/>
</dbReference>
<evidence type="ECO:0000313" key="3">
    <source>
        <dbReference type="Proteomes" id="UP001629744"/>
    </source>
</evidence>
<dbReference type="RefSeq" id="WP_348603070.1">
    <property type="nucleotide sequence ID" value="NZ_CP157276.1"/>
</dbReference>
<keyword evidence="2" id="KW-0413">Isomerase</keyword>
<gene>
    <name evidence="2" type="ORF">ABEU19_003722</name>
</gene>
<dbReference type="GO" id="GO:0016853">
    <property type="term" value="F:isomerase activity"/>
    <property type="evidence" value="ECO:0007669"/>
    <property type="project" value="UniProtKB-KW"/>
</dbReference>
<dbReference type="InterPro" id="IPR050312">
    <property type="entry name" value="IolE/XylAMocC-like"/>
</dbReference>
<feature type="domain" description="Xylose isomerase-like TIM barrel" evidence="1">
    <location>
        <begin position="36"/>
        <end position="273"/>
    </location>
</feature>
<reference evidence="2 3" key="1">
    <citation type="submission" date="2023-11" db="EMBL/GenBank/DDBJ databases">
        <authorList>
            <person name="Val-Calvo J."/>
            <person name="Scortti M."/>
            <person name="Vazquez-Boland J."/>
        </authorList>
    </citation>
    <scope>NUCLEOTIDE SEQUENCE [LARGE SCALE GENOMIC DNA]</scope>
    <source>
        <strain evidence="2 3">DSM 46662</strain>
    </source>
</reference>
<dbReference type="PANTHER" id="PTHR12110">
    <property type="entry name" value="HYDROXYPYRUVATE ISOMERASE"/>
    <property type="match status" value="1"/>
</dbReference>
<dbReference type="Proteomes" id="UP001629744">
    <property type="component" value="Unassembled WGS sequence"/>
</dbReference>
<dbReference type="InterPro" id="IPR036237">
    <property type="entry name" value="Xyl_isomerase-like_sf"/>
</dbReference>
<evidence type="ECO:0000313" key="2">
    <source>
        <dbReference type="EMBL" id="MFM1730196.1"/>
    </source>
</evidence>